<evidence type="ECO:0000256" key="1">
    <source>
        <dbReference type="ARBA" id="ARBA00009369"/>
    </source>
</evidence>
<dbReference type="NCBIfam" id="NF010532">
    <property type="entry name" value="PRK13922.9-3"/>
    <property type="match status" value="1"/>
</dbReference>
<evidence type="ECO:0000256" key="3">
    <source>
        <dbReference type="ARBA" id="ARBA00022960"/>
    </source>
</evidence>
<gene>
    <name evidence="7" type="primary">mreC</name>
    <name evidence="7" type="ORF">R3L15_10615</name>
    <name evidence="6" type="ORF">R3L16_10975</name>
</gene>
<dbReference type="KEGG" id="mcaa:R3L15_10615"/>
<dbReference type="EMBL" id="CP136925">
    <property type="protein sequence ID" value="WXA12572.1"/>
    <property type="molecule type" value="Genomic_DNA"/>
</dbReference>
<dbReference type="GO" id="GO:0008360">
    <property type="term" value="P:regulation of cell shape"/>
    <property type="evidence" value="ECO:0007669"/>
    <property type="project" value="UniProtKB-KW"/>
</dbReference>
<keyword evidence="3" id="KW-0133">Cell shape</keyword>
<reference evidence="7 8" key="1">
    <citation type="submission" date="2023-10" db="EMBL/GenBank/DDBJ databases">
        <title>Culture-based analysis of two novel bacteria associated with mangrove crab gills.</title>
        <authorList>
            <person name="Yang X."/>
            <person name="Garuglieri E."/>
            <person name="Van Goethem M.W."/>
            <person name="Fusi M."/>
            <person name="Marasco R."/>
            <person name="Daffonchio D.G."/>
        </authorList>
    </citation>
    <scope>NUCLEOTIDE SEQUENCE</scope>
    <source>
        <strain evidence="7">UG2-1</strain>
        <strain evidence="6">UG2-2</strain>
        <strain evidence="8">UG2_2</strain>
    </source>
</reference>
<evidence type="ECO:0000313" key="6">
    <source>
        <dbReference type="EMBL" id="WXA02267.1"/>
    </source>
</evidence>
<dbReference type="Pfam" id="PF04085">
    <property type="entry name" value="MreC"/>
    <property type="match status" value="1"/>
</dbReference>
<evidence type="ECO:0000259" key="5">
    <source>
        <dbReference type="Pfam" id="PF04085"/>
    </source>
</evidence>
<evidence type="ECO:0000256" key="4">
    <source>
        <dbReference type="ARBA" id="ARBA00032089"/>
    </source>
</evidence>
<dbReference type="Gene3D" id="2.40.10.340">
    <property type="entry name" value="Rod shape-determining protein MreC, domain 1"/>
    <property type="match status" value="1"/>
</dbReference>
<comment type="similarity">
    <text evidence="1">Belongs to the MreC family.</text>
</comment>
<dbReference type="InterPro" id="IPR042175">
    <property type="entry name" value="Cell/Rod_MreC_2"/>
</dbReference>
<dbReference type="GO" id="GO:0005886">
    <property type="term" value="C:plasma membrane"/>
    <property type="evidence" value="ECO:0007669"/>
    <property type="project" value="TreeGrafter"/>
</dbReference>
<keyword evidence="8" id="KW-1185">Reference proteome</keyword>
<dbReference type="InterPro" id="IPR055342">
    <property type="entry name" value="MreC_beta-barrel_core"/>
</dbReference>
<dbReference type="RefSeq" id="WP_338731616.1">
    <property type="nucleotide sequence ID" value="NZ_CP136924.1"/>
</dbReference>
<dbReference type="Proteomes" id="UP001368318">
    <property type="component" value="Chromosome"/>
</dbReference>
<evidence type="ECO:0000313" key="7">
    <source>
        <dbReference type="EMBL" id="WXA12572.1"/>
    </source>
</evidence>
<dbReference type="AlphaFoldDB" id="A0AAU6P643"/>
<organism evidence="7">
    <name type="scientific">Mangrovimonas cancribranchiae</name>
    <dbReference type="NCBI Taxonomy" id="3080055"/>
    <lineage>
        <taxon>Bacteria</taxon>
        <taxon>Pseudomonadati</taxon>
        <taxon>Bacteroidota</taxon>
        <taxon>Flavobacteriia</taxon>
        <taxon>Flavobacteriales</taxon>
        <taxon>Flavobacteriaceae</taxon>
        <taxon>Mangrovimonas</taxon>
    </lineage>
</organism>
<dbReference type="PANTHER" id="PTHR34138">
    <property type="entry name" value="CELL SHAPE-DETERMINING PROTEIN MREC"/>
    <property type="match status" value="1"/>
</dbReference>
<name>A0AAU6P643_9FLAO</name>
<protein>
    <recommendedName>
        <fullName evidence="2">Cell shape-determining protein MreC</fullName>
    </recommendedName>
    <alternativeName>
        <fullName evidence="4">Cell shape protein MreC</fullName>
    </alternativeName>
</protein>
<sequence length="276" mass="31125">MQQIINFLIRNKTFLLYILLLSISLVFTIQSHSYHKSRFINSANFLTGGIYNSTNNISEYFNLKTQNTILQEENNSLRMLIHNGEKQNDSIQITYIDSTSFGIAYKFTPALVLKNSYSATDNILLLNKGHRDSIQQDFGVITPKGVLGIVDQTSKKFSTVISILNTNSRISAKLKQTNHFGSLIWDSKSPHIIQLKEIPKIAPVKQGDTITTSGLSAIFPKGIPIGTVTDFSLDNAENYYTINVKLFNDMTNIEHVYIIENEDKDEINNLLNPADE</sequence>
<feature type="domain" description="Rod shape-determining protein MreC beta-barrel core" evidence="5">
    <location>
        <begin position="112"/>
        <end position="260"/>
    </location>
</feature>
<accession>A0AAU6P643</accession>
<proteinExistence type="inferred from homology"/>
<evidence type="ECO:0000256" key="2">
    <source>
        <dbReference type="ARBA" id="ARBA00013855"/>
    </source>
</evidence>
<dbReference type="EMBL" id="CP136924">
    <property type="protein sequence ID" value="WXA02267.1"/>
    <property type="molecule type" value="Genomic_DNA"/>
</dbReference>
<dbReference type="Gene3D" id="2.40.10.350">
    <property type="entry name" value="Rod shape-determining protein MreC, domain 2"/>
    <property type="match status" value="1"/>
</dbReference>
<dbReference type="InterPro" id="IPR042177">
    <property type="entry name" value="Cell/Rod_1"/>
</dbReference>
<dbReference type="InterPro" id="IPR007221">
    <property type="entry name" value="MreC"/>
</dbReference>
<evidence type="ECO:0000313" key="8">
    <source>
        <dbReference type="Proteomes" id="UP001368318"/>
    </source>
</evidence>
<dbReference type="PANTHER" id="PTHR34138:SF1">
    <property type="entry name" value="CELL SHAPE-DETERMINING PROTEIN MREC"/>
    <property type="match status" value="1"/>
</dbReference>